<dbReference type="GO" id="GO:0016740">
    <property type="term" value="F:transferase activity"/>
    <property type="evidence" value="ECO:0007669"/>
    <property type="project" value="UniProtKB-KW"/>
</dbReference>
<evidence type="ECO:0000259" key="4">
    <source>
        <dbReference type="PROSITE" id="PS51729"/>
    </source>
</evidence>
<dbReference type="InterPro" id="IPR045057">
    <property type="entry name" value="Gcn5-rel_NAT"/>
</dbReference>
<protein>
    <recommendedName>
        <fullName evidence="2">Protein NATD1</fullName>
    </recommendedName>
    <alternativeName>
        <fullName evidence="3">N-acetyltransferase domain-containing protein 1</fullName>
    </alternativeName>
</protein>
<dbReference type="InterPro" id="IPR031165">
    <property type="entry name" value="GNAT_YJDJ"/>
</dbReference>
<dbReference type="Gene3D" id="3.40.630.30">
    <property type="match status" value="1"/>
</dbReference>
<name>A0A1L8DA80_9DIPT</name>
<dbReference type="AlphaFoldDB" id="A0A1L8DA80"/>
<dbReference type="SUPFAM" id="SSF55729">
    <property type="entry name" value="Acyl-CoA N-acyltransferases (Nat)"/>
    <property type="match status" value="1"/>
</dbReference>
<comment type="similarity">
    <text evidence="1">Belongs to the NATD1 family.</text>
</comment>
<dbReference type="EMBL" id="GFDF01010698">
    <property type="protein sequence ID" value="JAV03386.1"/>
    <property type="molecule type" value="Transcribed_RNA"/>
</dbReference>
<sequence>MFSRICTSYSKTLGRLSQTRRMLASGRILTIDDIKHDASNGVFYIPIETHRAELFYRKEKSILHLDHTEVPAELNGRGVGKVLAQGVFKYVAENDLKMKVHCDFLQHYLEKYGSEYKKLSV</sequence>
<evidence type="ECO:0000313" key="5">
    <source>
        <dbReference type="EMBL" id="JAV03386.1"/>
    </source>
</evidence>
<organism evidence="5">
    <name type="scientific">Nyssomyia neivai</name>
    <dbReference type="NCBI Taxonomy" id="330878"/>
    <lineage>
        <taxon>Eukaryota</taxon>
        <taxon>Metazoa</taxon>
        <taxon>Ecdysozoa</taxon>
        <taxon>Arthropoda</taxon>
        <taxon>Hexapoda</taxon>
        <taxon>Insecta</taxon>
        <taxon>Pterygota</taxon>
        <taxon>Neoptera</taxon>
        <taxon>Endopterygota</taxon>
        <taxon>Diptera</taxon>
        <taxon>Nematocera</taxon>
        <taxon>Psychodoidea</taxon>
        <taxon>Psychodidae</taxon>
        <taxon>Nyssomyia</taxon>
    </lineage>
</organism>
<dbReference type="PANTHER" id="PTHR31435:SF9">
    <property type="entry name" value="PROTEIN NATD1"/>
    <property type="match status" value="1"/>
</dbReference>
<proteinExistence type="inferred from homology"/>
<dbReference type="PROSITE" id="PS51729">
    <property type="entry name" value="GNAT_YJDJ"/>
    <property type="match status" value="1"/>
</dbReference>
<accession>A0A1L8DA80</accession>
<dbReference type="InterPro" id="IPR016181">
    <property type="entry name" value="Acyl_CoA_acyltransferase"/>
</dbReference>
<keyword evidence="5" id="KW-0808">Transferase</keyword>
<dbReference type="Pfam" id="PF14542">
    <property type="entry name" value="Acetyltransf_CG"/>
    <property type="match status" value="1"/>
</dbReference>
<evidence type="ECO:0000256" key="2">
    <source>
        <dbReference type="ARBA" id="ARBA00020243"/>
    </source>
</evidence>
<reference evidence="5" key="1">
    <citation type="submission" date="2016-12" db="EMBL/GenBank/DDBJ databases">
        <title>An insight into the sialome and mialome of the sand fly, Nyssomyia neivai.</title>
        <authorList>
            <person name="Sebastian V."/>
            <person name="Goulart T.M."/>
            <person name="Oliveira W."/>
            <person name="Calvo E."/>
            <person name="Oliveira L.F."/>
            <person name="Pinto M.C."/>
            <person name="Rosselino A.M."/>
            <person name="Ribeiro J.M."/>
        </authorList>
    </citation>
    <scope>NUCLEOTIDE SEQUENCE</scope>
</reference>
<evidence type="ECO:0000256" key="3">
    <source>
        <dbReference type="ARBA" id="ARBA00031876"/>
    </source>
</evidence>
<dbReference type="PANTHER" id="PTHR31435">
    <property type="entry name" value="PROTEIN NATD1"/>
    <property type="match status" value="1"/>
</dbReference>
<feature type="domain" description="N-acetyltransferase" evidence="4">
    <location>
        <begin position="35"/>
        <end position="121"/>
    </location>
</feature>
<evidence type="ECO:0000256" key="1">
    <source>
        <dbReference type="ARBA" id="ARBA00006233"/>
    </source>
</evidence>